<organism evidence="1 2">
    <name type="scientific">Amblyomma americanum</name>
    <name type="common">Lone star tick</name>
    <dbReference type="NCBI Taxonomy" id="6943"/>
    <lineage>
        <taxon>Eukaryota</taxon>
        <taxon>Metazoa</taxon>
        <taxon>Ecdysozoa</taxon>
        <taxon>Arthropoda</taxon>
        <taxon>Chelicerata</taxon>
        <taxon>Arachnida</taxon>
        <taxon>Acari</taxon>
        <taxon>Parasitiformes</taxon>
        <taxon>Ixodida</taxon>
        <taxon>Ixodoidea</taxon>
        <taxon>Ixodidae</taxon>
        <taxon>Amblyomminae</taxon>
        <taxon>Amblyomma</taxon>
    </lineage>
</organism>
<sequence>MGFCAMLYPLCTCRRFSLNVYQVTESYYVIGAVVLHVVSGRASQTGIYTFSVIGAVVLHVVSGRASQTGIYTFNQRVYQTNERCLVLCNSRDFQHS</sequence>
<dbReference type="Proteomes" id="UP001321473">
    <property type="component" value="Unassembled WGS sequence"/>
</dbReference>
<dbReference type="EMBL" id="JARKHS020021765">
    <property type="protein sequence ID" value="KAK8770010.1"/>
    <property type="molecule type" value="Genomic_DNA"/>
</dbReference>
<keyword evidence="2" id="KW-1185">Reference proteome</keyword>
<evidence type="ECO:0000313" key="1">
    <source>
        <dbReference type="EMBL" id="KAK8770010.1"/>
    </source>
</evidence>
<name>A0AAQ4E5P3_AMBAM</name>
<protein>
    <submittedName>
        <fullName evidence="1">Uncharacterized protein</fullName>
    </submittedName>
</protein>
<reference evidence="1 2" key="1">
    <citation type="journal article" date="2023" name="Arcadia Sci">
        <title>De novo assembly of a long-read Amblyomma americanum tick genome.</title>
        <authorList>
            <person name="Chou S."/>
            <person name="Poskanzer K.E."/>
            <person name="Rollins M."/>
            <person name="Thuy-Boun P.S."/>
        </authorList>
    </citation>
    <scope>NUCLEOTIDE SEQUENCE [LARGE SCALE GENOMIC DNA]</scope>
    <source>
        <strain evidence="1">F_SG_1</strain>
        <tissue evidence="1">Salivary glands</tissue>
    </source>
</reference>
<comment type="caution">
    <text evidence="1">The sequence shown here is derived from an EMBL/GenBank/DDBJ whole genome shotgun (WGS) entry which is preliminary data.</text>
</comment>
<evidence type="ECO:0000313" key="2">
    <source>
        <dbReference type="Proteomes" id="UP001321473"/>
    </source>
</evidence>
<dbReference type="AlphaFoldDB" id="A0AAQ4E5P3"/>
<accession>A0AAQ4E5P3</accession>
<gene>
    <name evidence="1" type="ORF">V5799_013532</name>
</gene>
<proteinExistence type="predicted"/>